<gene>
    <name evidence="2" type="ORF">B5V51_3858</name>
</gene>
<reference evidence="2" key="1">
    <citation type="submission" date="2017-09" db="EMBL/GenBank/DDBJ databases">
        <title>Contemporary evolution of a Lepidopteran species, Heliothis virescens, in response to modern agricultural practices.</title>
        <authorList>
            <person name="Fritz M.L."/>
            <person name="Deyonke A.M."/>
            <person name="Papanicolaou A."/>
            <person name="Micinski S."/>
            <person name="Westbrook J."/>
            <person name="Gould F."/>
        </authorList>
    </citation>
    <scope>NUCLEOTIDE SEQUENCE [LARGE SCALE GENOMIC DNA]</scope>
    <source>
        <strain evidence="2">HvINT-</strain>
        <tissue evidence="2">Whole body</tissue>
    </source>
</reference>
<evidence type="ECO:0000313" key="2">
    <source>
        <dbReference type="EMBL" id="PCG69671.1"/>
    </source>
</evidence>
<dbReference type="EMBL" id="NWSH01001921">
    <property type="protein sequence ID" value="PCG69670.1"/>
    <property type="molecule type" value="Genomic_DNA"/>
</dbReference>
<evidence type="ECO:0000256" key="1">
    <source>
        <dbReference type="SAM" id="MobiDB-lite"/>
    </source>
</evidence>
<proteinExistence type="predicted"/>
<accession>A0A2A4JCI7</accession>
<sequence length="127" mass="14220">MEVMFLDPQDEGSPAEEMRARETNTEYMKIIRDEWGTQGTMNKIMKHLMSDARPVTIKTLIAAGPVVPGHSSVIAATCFSSLAKLKEQGYISIIKDPNTLEITDVILSIERFGTDHYPHALCEHDIM</sequence>
<dbReference type="AlphaFoldDB" id="A0A2A4JCI7"/>
<protein>
    <submittedName>
        <fullName evidence="2">Uncharacterized protein</fullName>
    </submittedName>
</protein>
<comment type="caution">
    <text evidence="2">The sequence shown here is derived from an EMBL/GenBank/DDBJ whole genome shotgun (WGS) entry which is preliminary data.</text>
</comment>
<name>A0A2A4JCI7_HELVI</name>
<dbReference type="EMBL" id="NWSH01001921">
    <property type="protein sequence ID" value="PCG69671.1"/>
    <property type="molecule type" value="Genomic_DNA"/>
</dbReference>
<organism evidence="2">
    <name type="scientific">Heliothis virescens</name>
    <name type="common">Tobacco budworm moth</name>
    <dbReference type="NCBI Taxonomy" id="7102"/>
    <lineage>
        <taxon>Eukaryota</taxon>
        <taxon>Metazoa</taxon>
        <taxon>Ecdysozoa</taxon>
        <taxon>Arthropoda</taxon>
        <taxon>Hexapoda</taxon>
        <taxon>Insecta</taxon>
        <taxon>Pterygota</taxon>
        <taxon>Neoptera</taxon>
        <taxon>Endopterygota</taxon>
        <taxon>Lepidoptera</taxon>
        <taxon>Glossata</taxon>
        <taxon>Ditrysia</taxon>
        <taxon>Noctuoidea</taxon>
        <taxon>Noctuidae</taxon>
        <taxon>Heliothinae</taxon>
        <taxon>Heliothis</taxon>
    </lineage>
</organism>
<feature type="region of interest" description="Disordered" evidence="1">
    <location>
        <begin position="1"/>
        <end position="20"/>
    </location>
</feature>